<dbReference type="InterPro" id="IPR036102">
    <property type="entry name" value="OsmC/Ohrsf"/>
</dbReference>
<evidence type="ECO:0000313" key="3">
    <source>
        <dbReference type="Proteomes" id="UP001155128"/>
    </source>
</evidence>
<dbReference type="PANTHER" id="PTHR39624">
    <property type="entry name" value="PROTEIN INVOLVED IN RIMO-MEDIATED BETA-METHYLTHIOLATION OF RIBOSOMAL PROTEIN S12 YCAO"/>
    <property type="match status" value="1"/>
</dbReference>
<sequence>MHRTERFSFEGANGHKLDGRLELPRYGSPRACAIFAHCFTCGKDSRAATTIARALAEKGIGVLRFDFAGLGGSEGDFASFATQVDDLCAAADALADKGYPPELLIGHSLGGAAVIAAANEVPSVKAIATIGAPSDTDHVLHNLGDGIEEIEMAGEATVKIAGRDFFVKKEFVERTRGQLQEDRLKALAKPLLVMHAPTDELVAIDHARKIFEAAMHPKSFVALDGADHLLMDPKQARYAADIISAWADKYAPEMDEDHVQRPLDGTIRVETAGGKFAQWVTTPTHRFIADEPVSYGGLDDGPTPYDLLLGALGTCTSMTIKMYADYKKIPLDHVAVELEHSRDHGEDQKSDVEGGDKMIQVIDRHIRLSGDFDEAQRKKLIEIADKCPVHRTLEGELHIHTTAED</sequence>
<keyword evidence="2" id="KW-0378">Hydrolase</keyword>
<dbReference type="Pfam" id="PF12146">
    <property type="entry name" value="Hydrolase_4"/>
    <property type="match status" value="1"/>
</dbReference>
<reference evidence="2" key="1">
    <citation type="submission" date="2022-06" db="EMBL/GenBank/DDBJ databases">
        <title>Sphingomicrobium sedimins sp. nov., a marine bacterium isolated from tidal flat.</title>
        <authorList>
            <person name="Kim C.-H."/>
            <person name="Yoo Y."/>
            <person name="Kim J.-J."/>
        </authorList>
    </citation>
    <scope>NUCLEOTIDE SEQUENCE</scope>
    <source>
        <strain evidence="2">GRR-S6-50</strain>
    </source>
</reference>
<dbReference type="Gene3D" id="3.40.50.1820">
    <property type="entry name" value="alpha/beta hydrolase"/>
    <property type="match status" value="1"/>
</dbReference>
<dbReference type="AlphaFoldDB" id="A0A9X2J1F7"/>
<proteinExistence type="predicted"/>
<dbReference type="SUPFAM" id="SSF53474">
    <property type="entry name" value="alpha/beta-Hydrolases"/>
    <property type="match status" value="1"/>
</dbReference>
<dbReference type="Proteomes" id="UP001155128">
    <property type="component" value="Unassembled WGS sequence"/>
</dbReference>
<dbReference type="InterPro" id="IPR029058">
    <property type="entry name" value="AB_hydrolase_fold"/>
</dbReference>
<organism evidence="2 3">
    <name type="scientific">Sphingomicrobium sediminis</name>
    <dbReference type="NCBI Taxonomy" id="2950949"/>
    <lineage>
        <taxon>Bacteria</taxon>
        <taxon>Pseudomonadati</taxon>
        <taxon>Pseudomonadota</taxon>
        <taxon>Alphaproteobacteria</taxon>
        <taxon>Sphingomonadales</taxon>
        <taxon>Sphingomonadaceae</taxon>
        <taxon>Sphingomicrobium</taxon>
    </lineage>
</organism>
<dbReference type="PANTHER" id="PTHR39624:SF2">
    <property type="entry name" value="OSMC-LIKE PROTEIN"/>
    <property type="match status" value="1"/>
</dbReference>
<keyword evidence="3" id="KW-1185">Reference proteome</keyword>
<comment type="caution">
    <text evidence="2">The sequence shown here is derived from an EMBL/GenBank/DDBJ whole genome shotgun (WGS) entry which is preliminary data.</text>
</comment>
<dbReference type="Pfam" id="PF02566">
    <property type="entry name" value="OsmC"/>
    <property type="match status" value="1"/>
</dbReference>
<dbReference type="Gene3D" id="3.30.300.20">
    <property type="match status" value="1"/>
</dbReference>
<protein>
    <submittedName>
        <fullName evidence="2">Bifunctional alpha/beta hydrolase/OsmC family protein</fullName>
    </submittedName>
</protein>
<evidence type="ECO:0000313" key="2">
    <source>
        <dbReference type="EMBL" id="MCM8557213.1"/>
    </source>
</evidence>
<dbReference type="EMBL" id="JAMSHT010000001">
    <property type="protein sequence ID" value="MCM8557213.1"/>
    <property type="molecule type" value="Genomic_DNA"/>
</dbReference>
<evidence type="ECO:0000259" key="1">
    <source>
        <dbReference type="Pfam" id="PF12146"/>
    </source>
</evidence>
<dbReference type="SUPFAM" id="SSF82784">
    <property type="entry name" value="OsmC-like"/>
    <property type="match status" value="1"/>
</dbReference>
<name>A0A9X2J1F7_9SPHN</name>
<dbReference type="InterPro" id="IPR022742">
    <property type="entry name" value="Hydrolase_4"/>
</dbReference>
<accession>A0A9X2J1F7</accession>
<dbReference type="GO" id="GO:0016787">
    <property type="term" value="F:hydrolase activity"/>
    <property type="evidence" value="ECO:0007669"/>
    <property type="project" value="UniProtKB-KW"/>
</dbReference>
<dbReference type="RefSeq" id="WP_252113089.1">
    <property type="nucleotide sequence ID" value="NZ_JAMSHT010000001.1"/>
</dbReference>
<dbReference type="InterPro" id="IPR015946">
    <property type="entry name" value="KH_dom-like_a/b"/>
</dbReference>
<gene>
    <name evidence="2" type="ORF">NDO55_05190</name>
</gene>
<feature type="domain" description="Serine aminopeptidase S33" evidence="1">
    <location>
        <begin position="29"/>
        <end position="132"/>
    </location>
</feature>
<dbReference type="InterPro" id="IPR003718">
    <property type="entry name" value="OsmC/Ohr_fam"/>
</dbReference>